<dbReference type="Proteomes" id="UP001060368">
    <property type="component" value="Chromosome"/>
</dbReference>
<keyword evidence="3" id="KW-1185">Reference proteome</keyword>
<dbReference type="InterPro" id="IPR012337">
    <property type="entry name" value="RNaseH-like_sf"/>
</dbReference>
<name>A0A9E7PLL6_9EURY</name>
<evidence type="ECO:0000313" key="2">
    <source>
        <dbReference type="EMBL" id="UUX92408.1"/>
    </source>
</evidence>
<organism evidence="2 3">
    <name type="scientific">Methanoplanus endosymbiosus</name>
    <dbReference type="NCBI Taxonomy" id="33865"/>
    <lineage>
        <taxon>Archaea</taxon>
        <taxon>Methanobacteriati</taxon>
        <taxon>Methanobacteriota</taxon>
        <taxon>Stenosarchaea group</taxon>
        <taxon>Methanomicrobia</taxon>
        <taxon>Methanomicrobiales</taxon>
        <taxon>Methanomicrobiaceae</taxon>
        <taxon>Methanoplanus</taxon>
    </lineage>
</organism>
<dbReference type="EMBL" id="CP096115">
    <property type="protein sequence ID" value="UUX92408.1"/>
    <property type="molecule type" value="Genomic_DNA"/>
</dbReference>
<dbReference type="SUPFAM" id="SSF46689">
    <property type="entry name" value="Homeodomain-like"/>
    <property type="match status" value="1"/>
</dbReference>
<dbReference type="InterPro" id="IPR038717">
    <property type="entry name" value="Tc1-like_DDE_dom"/>
</dbReference>
<dbReference type="InterPro" id="IPR036397">
    <property type="entry name" value="RNaseH_sf"/>
</dbReference>
<sequence>MPRPEKISIIHHMTIEGLNIQITKLETNTKVLNRLHFIKHRYSGYSVEKAAEMVGVSHNTGYIWQRRWNEIGYNGLIPRYAGGKPSKLSDEEKEDLLVKLKLKNHWATNEVRNLIKQEYNVEYSTKQIRLILKKFGMKYSKPYPLDYRRPADAEEILKKNIGDIEKGTIIGFFDESSPQTTSNSQKLWYFNKVPLIKNTTKYKANTFGFYAINGKSVLEFMEHSKKEDVCSFLEDIRNQNPEIPILIVLDNSRSHRANLTIETSEKLGIKLAFLPPYSPDLNPIEFIWKSIKRVISETFIYNLEYMKDIIKSNFLIYSSKKSYAGSWMKKFLPEEYI</sequence>
<feature type="domain" description="Tc1-like transposase DDE" evidence="1">
    <location>
        <begin position="172"/>
        <end position="298"/>
    </location>
</feature>
<evidence type="ECO:0000313" key="3">
    <source>
        <dbReference type="Proteomes" id="UP001060368"/>
    </source>
</evidence>
<gene>
    <name evidence="2" type="ORF">L6E24_13885</name>
</gene>
<accession>A0A9E7PLL6</accession>
<dbReference type="Gene3D" id="3.30.420.10">
    <property type="entry name" value="Ribonuclease H-like superfamily/Ribonuclease H"/>
    <property type="match status" value="1"/>
</dbReference>
<dbReference type="GO" id="GO:0003676">
    <property type="term" value="F:nucleic acid binding"/>
    <property type="evidence" value="ECO:0007669"/>
    <property type="project" value="InterPro"/>
</dbReference>
<dbReference type="RefSeq" id="WP_257742557.1">
    <property type="nucleotide sequence ID" value="NZ_CP096115.1"/>
</dbReference>
<dbReference type="PANTHER" id="PTHR46564">
    <property type="entry name" value="TRANSPOSASE"/>
    <property type="match status" value="1"/>
</dbReference>
<dbReference type="KEGG" id="mend:L6E24_13885"/>
<dbReference type="GeneID" id="74308815"/>
<dbReference type="InterPro" id="IPR009057">
    <property type="entry name" value="Homeodomain-like_sf"/>
</dbReference>
<dbReference type="PANTHER" id="PTHR46564:SF1">
    <property type="entry name" value="TRANSPOSASE"/>
    <property type="match status" value="1"/>
</dbReference>
<dbReference type="NCBIfam" id="NF033545">
    <property type="entry name" value="transpos_IS630"/>
    <property type="match status" value="1"/>
</dbReference>
<reference evidence="2" key="1">
    <citation type="submission" date="2022-04" db="EMBL/GenBank/DDBJ databases">
        <title>Complete genome of Methanoplanus endosymbiosus DSM 3599.</title>
        <authorList>
            <person name="Chen S.-C."/>
            <person name="You Y.-T."/>
            <person name="Zhou Y.-Z."/>
            <person name="Lai M.-C."/>
        </authorList>
    </citation>
    <scope>NUCLEOTIDE SEQUENCE</scope>
    <source>
        <strain evidence="2">DSM 3599</strain>
    </source>
</reference>
<dbReference type="Pfam" id="PF13565">
    <property type="entry name" value="HTH_32"/>
    <property type="match status" value="1"/>
</dbReference>
<proteinExistence type="predicted"/>
<protein>
    <submittedName>
        <fullName evidence="2">IS630 family transposase</fullName>
    </submittedName>
</protein>
<dbReference type="SUPFAM" id="SSF53098">
    <property type="entry name" value="Ribonuclease H-like"/>
    <property type="match status" value="1"/>
</dbReference>
<evidence type="ECO:0000259" key="1">
    <source>
        <dbReference type="Pfam" id="PF13358"/>
    </source>
</evidence>
<dbReference type="AlphaFoldDB" id="A0A9E7PLL6"/>
<dbReference type="Pfam" id="PF13358">
    <property type="entry name" value="DDE_3"/>
    <property type="match status" value="1"/>
</dbReference>
<dbReference type="InterPro" id="IPR047655">
    <property type="entry name" value="Transpos_IS630-like"/>
</dbReference>